<feature type="domain" description="Myb-like" evidence="2">
    <location>
        <begin position="41"/>
        <end position="91"/>
    </location>
</feature>
<evidence type="ECO:0000313" key="4">
    <source>
        <dbReference type="EMBL" id="OEJ89550.1"/>
    </source>
</evidence>
<dbReference type="AlphaFoldDB" id="A0A1E5RRL5"/>
<feature type="compositionally biased region" description="Polar residues" evidence="1">
    <location>
        <begin position="146"/>
        <end position="155"/>
    </location>
</feature>
<proteinExistence type="predicted"/>
<dbReference type="SUPFAM" id="SSF46689">
    <property type="entry name" value="Homeodomain-like"/>
    <property type="match status" value="1"/>
</dbReference>
<dbReference type="InterPro" id="IPR017930">
    <property type="entry name" value="Myb_dom"/>
</dbReference>
<dbReference type="SMART" id="SM00717">
    <property type="entry name" value="SANT"/>
    <property type="match status" value="1"/>
</dbReference>
<dbReference type="Pfam" id="PF13921">
    <property type="entry name" value="Myb_DNA-bind_6"/>
    <property type="match status" value="1"/>
</dbReference>
<sequence length="383" mass="42174">MSSFASNNSTPSLASLEPSISSITESSNTLQSVDSNKELSIESKTPSSWDAQDDILLRHLKEIKRLGWKEIAQYFANRTPNACQFRWRRLRSGSLKHKSIAQNMELEKVKIHGELEAPKKVTTDDIKSKEPSLKTLIPESNKKTRSSSLTSAISPNLRQQSSNELFVSNLTSAPCAVAQNSLHFFSSGTNISNGPSGNHMAMASNQPQNMATTDKKMRYRKNSVNKSPPLSRSRASSRSSSVSVSSPSPYPIVNDEQIGYIPKIKIRSRRNSTVSLSARQQPSSNNFAYGTSHGYLDSHQNGFRSRSNSASNTIMSMERRLSVLMGSNNLQINNTSTVLNGVSMHNHGRRGSGKFINVNAFPSQGQSHIVSSHKDEDVAIDDE</sequence>
<dbReference type="CDD" id="cd00167">
    <property type="entry name" value="SANT"/>
    <property type="match status" value="1"/>
</dbReference>
<feature type="compositionally biased region" description="Low complexity" evidence="1">
    <location>
        <begin position="227"/>
        <end position="247"/>
    </location>
</feature>
<organism evidence="4 5">
    <name type="scientific">Hanseniaspora opuntiae</name>
    <dbReference type="NCBI Taxonomy" id="211096"/>
    <lineage>
        <taxon>Eukaryota</taxon>
        <taxon>Fungi</taxon>
        <taxon>Dikarya</taxon>
        <taxon>Ascomycota</taxon>
        <taxon>Saccharomycotina</taxon>
        <taxon>Saccharomycetes</taxon>
        <taxon>Saccharomycodales</taxon>
        <taxon>Saccharomycodaceae</taxon>
        <taxon>Hanseniaspora</taxon>
    </lineage>
</organism>
<feature type="region of interest" description="Disordered" evidence="1">
    <location>
        <begin position="210"/>
        <end position="249"/>
    </location>
</feature>
<keyword evidence="5" id="KW-1185">Reference proteome</keyword>
<name>A0A1E5RRL5_9ASCO</name>
<dbReference type="PROSITE" id="PS50090">
    <property type="entry name" value="MYB_LIKE"/>
    <property type="match status" value="1"/>
</dbReference>
<dbReference type="EMBL" id="LPNL01000003">
    <property type="protein sequence ID" value="OEJ89550.1"/>
    <property type="molecule type" value="Genomic_DNA"/>
</dbReference>
<reference evidence="5" key="1">
    <citation type="journal article" date="2016" name="Genome Announc.">
        <title>Genome sequences of three species of Hanseniaspora isolated from spontaneous wine fermentations.</title>
        <authorList>
            <person name="Sternes P.R."/>
            <person name="Lee D."/>
            <person name="Kutyna D.R."/>
            <person name="Borneman A.R."/>
        </authorList>
    </citation>
    <scope>NUCLEOTIDE SEQUENCE [LARGE SCALE GENOMIC DNA]</scope>
    <source>
        <strain evidence="5">AWRI3578</strain>
    </source>
</reference>
<dbReference type="Proteomes" id="UP000095605">
    <property type="component" value="Unassembled WGS sequence"/>
</dbReference>
<dbReference type="OrthoDB" id="3971938at2759"/>
<evidence type="ECO:0000259" key="3">
    <source>
        <dbReference type="PROSITE" id="PS51294"/>
    </source>
</evidence>
<evidence type="ECO:0000313" key="5">
    <source>
        <dbReference type="Proteomes" id="UP000095605"/>
    </source>
</evidence>
<evidence type="ECO:0000259" key="2">
    <source>
        <dbReference type="PROSITE" id="PS50090"/>
    </source>
</evidence>
<feature type="compositionally biased region" description="Polar residues" evidence="1">
    <location>
        <begin position="25"/>
        <end position="34"/>
    </location>
</feature>
<protein>
    <submittedName>
        <fullName evidence="4">Transcriptional regulatory protein DOT6</fullName>
    </submittedName>
</protein>
<dbReference type="InterPro" id="IPR001005">
    <property type="entry name" value="SANT/Myb"/>
</dbReference>
<evidence type="ECO:0000256" key="1">
    <source>
        <dbReference type="SAM" id="MobiDB-lite"/>
    </source>
</evidence>
<comment type="caution">
    <text evidence="4">The sequence shown here is derived from an EMBL/GenBank/DDBJ whole genome shotgun (WGS) entry which is preliminary data.</text>
</comment>
<feature type="compositionally biased region" description="Basic and acidic residues" evidence="1">
    <location>
        <begin position="121"/>
        <end position="132"/>
    </location>
</feature>
<dbReference type="Gene3D" id="1.10.10.60">
    <property type="entry name" value="Homeodomain-like"/>
    <property type="match status" value="1"/>
</dbReference>
<feature type="region of interest" description="Disordered" evidence="1">
    <location>
        <begin position="25"/>
        <end position="45"/>
    </location>
</feature>
<dbReference type="InterPro" id="IPR009057">
    <property type="entry name" value="Homeodomain-like_sf"/>
</dbReference>
<feature type="region of interest" description="Disordered" evidence="1">
    <location>
        <begin position="121"/>
        <end position="155"/>
    </location>
</feature>
<feature type="domain" description="HTH myb-type" evidence="3">
    <location>
        <begin position="68"/>
        <end position="95"/>
    </location>
</feature>
<dbReference type="PROSITE" id="PS51294">
    <property type="entry name" value="HTH_MYB"/>
    <property type="match status" value="1"/>
</dbReference>
<accession>A0A1E5RRL5</accession>
<gene>
    <name evidence="4" type="ORF">AWRI3578_g1373</name>
</gene>
<feature type="region of interest" description="Disordered" evidence="1">
    <location>
        <begin position="1"/>
        <end position="20"/>
    </location>
</feature>